<proteinExistence type="predicted"/>
<accession>A0ABY6ZIT0</accession>
<evidence type="ECO:0000313" key="1">
    <source>
        <dbReference type="EMBL" id="WAH42829.1"/>
    </source>
</evidence>
<protein>
    <recommendedName>
        <fullName evidence="3">Tail assembly chaperone</fullName>
    </recommendedName>
</protein>
<dbReference type="RefSeq" id="WP_268006704.1">
    <property type="nucleotide sequence ID" value="NZ_BSUT01000001.1"/>
</dbReference>
<dbReference type="Proteomes" id="UP001164761">
    <property type="component" value="Chromosome"/>
</dbReference>
<organism evidence="1 2">
    <name type="scientific">Alicyclobacillus fastidiosus</name>
    <dbReference type="NCBI Taxonomy" id="392011"/>
    <lineage>
        <taxon>Bacteria</taxon>
        <taxon>Bacillati</taxon>
        <taxon>Bacillota</taxon>
        <taxon>Bacilli</taxon>
        <taxon>Bacillales</taxon>
        <taxon>Alicyclobacillaceae</taxon>
        <taxon>Alicyclobacillus</taxon>
    </lineage>
</organism>
<reference evidence="1" key="1">
    <citation type="submission" date="2022-08" db="EMBL/GenBank/DDBJ databases">
        <title>Alicyclobacillus fastidiosus DSM 17978, complete genome.</title>
        <authorList>
            <person name="Wang Q."/>
            <person name="Cai R."/>
            <person name="Wang Z."/>
        </authorList>
    </citation>
    <scope>NUCLEOTIDE SEQUENCE</scope>
    <source>
        <strain evidence="1">DSM 17978</strain>
    </source>
</reference>
<name>A0ABY6ZIT0_9BACL</name>
<dbReference type="EMBL" id="CP104067">
    <property type="protein sequence ID" value="WAH42829.1"/>
    <property type="molecule type" value="Genomic_DNA"/>
</dbReference>
<dbReference type="InterPro" id="IPR057006">
    <property type="entry name" value="Phage_TAC_19"/>
</dbReference>
<keyword evidence="2" id="KW-1185">Reference proteome</keyword>
<evidence type="ECO:0008006" key="3">
    <source>
        <dbReference type="Google" id="ProtNLM"/>
    </source>
</evidence>
<evidence type="ECO:0000313" key="2">
    <source>
        <dbReference type="Proteomes" id="UP001164761"/>
    </source>
</evidence>
<sequence length="100" mass="11578">MEIKLRNGKDKRTFRVPYIKGMMLRRALELQKTMDAKAEEDIEVDDLDKMVDFIVDVFEGQFTRDDVYNGLSNKELFPEVARCLQEVMGTKEDGSEDPNA</sequence>
<dbReference type="Pfam" id="PF23857">
    <property type="entry name" value="Phage_TAC_19"/>
    <property type="match status" value="1"/>
</dbReference>
<dbReference type="NCBIfam" id="NF047360">
    <property type="entry name" value="tail_chap_PVL"/>
    <property type="match status" value="1"/>
</dbReference>
<gene>
    <name evidence="1" type="ORF">NZD89_05210</name>
</gene>